<organism evidence="2 3">
    <name type="scientific">Teratosphaeria destructans</name>
    <dbReference type="NCBI Taxonomy" id="418781"/>
    <lineage>
        <taxon>Eukaryota</taxon>
        <taxon>Fungi</taxon>
        <taxon>Dikarya</taxon>
        <taxon>Ascomycota</taxon>
        <taxon>Pezizomycotina</taxon>
        <taxon>Dothideomycetes</taxon>
        <taxon>Dothideomycetidae</taxon>
        <taxon>Mycosphaerellales</taxon>
        <taxon>Teratosphaeriaceae</taxon>
        <taxon>Teratosphaeria</taxon>
    </lineage>
</organism>
<sequence length="278" mass="30749">MEHNLASGFDVTIFDQMLDEYVPGRPLLDPEAEQLEFDAARLQLPSQQPPAAPPVAAAPYEHGTFDWTHFDLPLPGQQPQPQPQPQQDNMYLAAANEFGMGDFPPMPPFQEHLPPAAIEWGALPHEQPALPPRAPSPPSSASPDASSTAEASSSRRRTGTSGAGRAKGPKEENGRSKAQNRGAVQGWSQALRVHQRRCGVQPGGRVHDRECQIREHSQYEKFSSESVTRINLDGKKFRCPKEWQHLYEPPTTTRRKPNWLKRAAEEGPAGNAEQGSEY</sequence>
<proteinExistence type="predicted"/>
<evidence type="ECO:0000313" key="3">
    <source>
        <dbReference type="Proteomes" id="UP001138500"/>
    </source>
</evidence>
<gene>
    <name evidence="2" type="ORF">Tdes44962_MAKER00406</name>
</gene>
<feature type="compositionally biased region" description="Low complexity" evidence="1">
    <location>
        <begin position="141"/>
        <end position="152"/>
    </location>
</feature>
<feature type="region of interest" description="Disordered" evidence="1">
    <location>
        <begin position="126"/>
        <end position="186"/>
    </location>
</feature>
<keyword evidence="3" id="KW-1185">Reference proteome</keyword>
<reference evidence="2 3" key="2">
    <citation type="journal article" date="2021" name="Curr. Genet.">
        <title>Genetic response to nitrogen starvation in the aggressive Eucalyptus foliar pathogen Teratosphaeria destructans.</title>
        <authorList>
            <person name="Havenga M."/>
            <person name="Wingfield B.D."/>
            <person name="Wingfield M.J."/>
            <person name="Dreyer L.L."/>
            <person name="Roets F."/>
            <person name="Aylward J."/>
        </authorList>
    </citation>
    <scope>NUCLEOTIDE SEQUENCE [LARGE SCALE GENOMIC DNA]</scope>
    <source>
        <strain evidence="2">CMW44962</strain>
    </source>
</reference>
<feature type="region of interest" description="Disordered" evidence="1">
    <location>
        <begin position="66"/>
        <end position="87"/>
    </location>
</feature>
<dbReference type="AlphaFoldDB" id="A0A9W7W2R9"/>
<dbReference type="Proteomes" id="UP001138500">
    <property type="component" value="Unassembled WGS sequence"/>
</dbReference>
<name>A0A9W7W2R9_9PEZI</name>
<accession>A0A9W7W2R9</accession>
<reference evidence="2 3" key="1">
    <citation type="journal article" date="2018" name="IMA Fungus">
        <title>IMA Genome-F 10: Nine draft genome sequences of Claviceps purpurea s.lat., including C. arundinis, C. humidiphila, and C. cf. spartinae, pseudomolecules for the pitch canker pathogen Fusarium circinatum, draft genome of Davidsoniella eucalypti, Grosmannia galeiformis, Quambalaria eucalypti, and Teratosphaeria destructans.</title>
        <authorList>
            <person name="Wingfield B.D."/>
            <person name="Liu M."/>
            <person name="Nguyen H.D."/>
            <person name="Lane F.A."/>
            <person name="Morgan S.W."/>
            <person name="De Vos L."/>
            <person name="Wilken P.M."/>
            <person name="Duong T.A."/>
            <person name="Aylward J."/>
            <person name="Coetzee M.P."/>
            <person name="Dadej K."/>
            <person name="De Beer Z.W."/>
            <person name="Findlay W."/>
            <person name="Havenga M."/>
            <person name="Kolarik M."/>
            <person name="Menzies J.G."/>
            <person name="Naidoo K."/>
            <person name="Pochopski O."/>
            <person name="Shoukouhi P."/>
            <person name="Santana Q.C."/>
            <person name="Seifert K.A."/>
            <person name="Soal N."/>
            <person name="Steenkamp E.T."/>
            <person name="Tatham C.T."/>
            <person name="van der Nest M.A."/>
            <person name="Wingfield M.J."/>
        </authorList>
    </citation>
    <scope>NUCLEOTIDE SEQUENCE [LARGE SCALE GENOMIC DNA]</scope>
    <source>
        <strain evidence="2">CMW44962</strain>
    </source>
</reference>
<protein>
    <submittedName>
        <fullName evidence="2">Uncharacterized protein</fullName>
    </submittedName>
</protein>
<feature type="compositionally biased region" description="Pro residues" evidence="1">
    <location>
        <begin position="129"/>
        <end position="140"/>
    </location>
</feature>
<comment type="caution">
    <text evidence="2">The sequence shown here is derived from an EMBL/GenBank/DDBJ whole genome shotgun (WGS) entry which is preliminary data.</text>
</comment>
<feature type="region of interest" description="Disordered" evidence="1">
    <location>
        <begin position="248"/>
        <end position="278"/>
    </location>
</feature>
<dbReference type="OrthoDB" id="10519711at2759"/>
<evidence type="ECO:0000313" key="2">
    <source>
        <dbReference type="EMBL" id="KAH9827680.1"/>
    </source>
</evidence>
<dbReference type="EMBL" id="RIBY02001867">
    <property type="protein sequence ID" value="KAH9827680.1"/>
    <property type="molecule type" value="Genomic_DNA"/>
</dbReference>
<evidence type="ECO:0000256" key="1">
    <source>
        <dbReference type="SAM" id="MobiDB-lite"/>
    </source>
</evidence>